<keyword evidence="2" id="KW-0812">Transmembrane</keyword>
<evidence type="ECO:0000256" key="3">
    <source>
        <dbReference type="SAM" id="SignalP"/>
    </source>
</evidence>
<keyword evidence="6" id="KW-1185">Reference proteome</keyword>
<proteinExistence type="predicted"/>
<dbReference type="FunFam" id="2.60.40.10:FF:001774">
    <property type="entry name" value="Uncharacterized LOC100216153"/>
    <property type="match status" value="1"/>
</dbReference>
<evidence type="ECO:0000313" key="6">
    <source>
        <dbReference type="Proteomes" id="UP000694569"/>
    </source>
</evidence>
<evidence type="ECO:0000256" key="1">
    <source>
        <dbReference type="ARBA" id="ARBA00023319"/>
    </source>
</evidence>
<dbReference type="PROSITE" id="PS50835">
    <property type="entry name" value="IG_LIKE"/>
    <property type="match status" value="4"/>
</dbReference>
<dbReference type="GeneTree" id="ENSGT00940000163371"/>
<dbReference type="SMART" id="SM00406">
    <property type="entry name" value="IGv"/>
    <property type="match status" value="1"/>
</dbReference>
<feature type="chain" id="PRO_5034539328" description="Ig-like domain-containing protein" evidence="3">
    <location>
        <begin position="24"/>
        <end position="536"/>
    </location>
</feature>
<dbReference type="InterPro" id="IPR007110">
    <property type="entry name" value="Ig-like_dom"/>
</dbReference>
<name>A0A8C5MPR2_9ANUR</name>
<dbReference type="OrthoDB" id="10043043at2759"/>
<keyword evidence="3" id="KW-0732">Signal</keyword>
<dbReference type="Ensembl" id="ENSLLET00000018003.1">
    <property type="protein sequence ID" value="ENSLLEP00000017345.1"/>
    <property type="gene ID" value="ENSLLEG00000011040.1"/>
</dbReference>
<evidence type="ECO:0000256" key="2">
    <source>
        <dbReference type="SAM" id="Phobius"/>
    </source>
</evidence>
<dbReference type="PROSITE" id="PS00290">
    <property type="entry name" value="IG_MHC"/>
    <property type="match status" value="2"/>
</dbReference>
<organism evidence="5 6">
    <name type="scientific">Leptobrachium leishanense</name>
    <name type="common">Leishan spiny toad</name>
    <dbReference type="NCBI Taxonomy" id="445787"/>
    <lineage>
        <taxon>Eukaryota</taxon>
        <taxon>Metazoa</taxon>
        <taxon>Chordata</taxon>
        <taxon>Craniata</taxon>
        <taxon>Vertebrata</taxon>
        <taxon>Euteleostomi</taxon>
        <taxon>Amphibia</taxon>
        <taxon>Batrachia</taxon>
        <taxon>Anura</taxon>
        <taxon>Pelobatoidea</taxon>
        <taxon>Megophryidae</taxon>
        <taxon>Leptobrachium</taxon>
    </lineage>
</organism>
<dbReference type="InterPro" id="IPR036179">
    <property type="entry name" value="Ig-like_dom_sf"/>
</dbReference>
<accession>A0A8C5MPR2</accession>
<keyword evidence="2" id="KW-0472">Membrane</keyword>
<dbReference type="InterPro" id="IPR003599">
    <property type="entry name" value="Ig_sub"/>
</dbReference>
<sequence>MPWNIMEEAIGLVLLLFIQSGGALELYGPSTQRARRGSDTSIPCTFTVDKTPVDPKHFVVFWYLKGNEILSYNRIVTSQDSRFSLNTINSLNGDASLSISRVMMSDKGVYTCSIIYSPERKEKEVTLLVQAPPEINITERLVVTNRQSILGAAITGFYPGDINVKWLRDGETLNNHKISTPQRNRDGTYSVTSTVTIIPTMEDRHQTFSCRVQHDSISEPLHEDFQLEFAAPPEVKVSGRHVDINEESVLSCLITGFYPADIDIKWLKDEEIMDHVSENRPQRNPNGTYSVTSTVTITPTEEDKHRTFSCRVQHEALSNPVQETFQLQYAGLTFGDSTRRPVILEIVAAVILLIVIAGVIIYTYRFQKGKQEKRKTQENGEEFSSLIGDSPHVEDIEILNQLQWQQEVTLQCYISNYYPVNPTVTWHRYDQTTFNTDRKPLPKGYMIQDLQHEKQWDDTYRCTARLVFTPSPESDDGAVFLCRVKHPNLKGRIVKISKPLQIMGECRIRIHINPFRTHMRFLCPWNQSIFVFSFMC</sequence>
<dbReference type="InterPro" id="IPR050380">
    <property type="entry name" value="Immune_Resp_Modulators"/>
</dbReference>
<dbReference type="CDD" id="cd00098">
    <property type="entry name" value="IgC1"/>
    <property type="match status" value="2"/>
</dbReference>
<feature type="signal peptide" evidence="3">
    <location>
        <begin position="1"/>
        <end position="23"/>
    </location>
</feature>
<feature type="transmembrane region" description="Helical" evidence="2">
    <location>
        <begin position="342"/>
        <end position="364"/>
    </location>
</feature>
<dbReference type="Pfam" id="PF07654">
    <property type="entry name" value="C1-set"/>
    <property type="match status" value="3"/>
</dbReference>
<dbReference type="Gene3D" id="2.60.40.10">
    <property type="entry name" value="Immunoglobulins"/>
    <property type="match status" value="4"/>
</dbReference>
<keyword evidence="2" id="KW-1133">Transmembrane helix</keyword>
<reference evidence="5" key="1">
    <citation type="submission" date="2025-08" db="UniProtKB">
        <authorList>
            <consortium name="Ensembl"/>
        </authorList>
    </citation>
    <scope>IDENTIFICATION</scope>
</reference>
<dbReference type="SMART" id="SM00407">
    <property type="entry name" value="IGc1"/>
    <property type="match status" value="3"/>
</dbReference>
<dbReference type="SUPFAM" id="SSF48726">
    <property type="entry name" value="Immunoglobulin"/>
    <property type="match status" value="4"/>
</dbReference>
<dbReference type="InterPro" id="IPR013783">
    <property type="entry name" value="Ig-like_fold"/>
</dbReference>
<feature type="domain" description="Ig-like" evidence="4">
    <location>
        <begin position="2"/>
        <end position="126"/>
    </location>
</feature>
<dbReference type="AlphaFoldDB" id="A0A8C5MPR2"/>
<dbReference type="SMART" id="SM00409">
    <property type="entry name" value="IG"/>
    <property type="match status" value="3"/>
</dbReference>
<keyword evidence="1" id="KW-0393">Immunoglobulin domain</keyword>
<dbReference type="PANTHER" id="PTHR23411">
    <property type="entry name" value="TAPASIN"/>
    <property type="match status" value="1"/>
</dbReference>
<feature type="domain" description="Ig-like" evidence="4">
    <location>
        <begin position="391"/>
        <end position="501"/>
    </location>
</feature>
<feature type="domain" description="Ig-like" evidence="4">
    <location>
        <begin position="233"/>
        <end position="326"/>
    </location>
</feature>
<feature type="domain" description="Ig-like" evidence="4">
    <location>
        <begin position="133"/>
        <end position="226"/>
    </location>
</feature>
<dbReference type="InterPro" id="IPR003006">
    <property type="entry name" value="Ig/MHC_CS"/>
</dbReference>
<dbReference type="FunFam" id="2.60.40.10:FF:001726">
    <property type="entry name" value="Signal-regulatory protein beta 3"/>
    <property type="match status" value="2"/>
</dbReference>
<dbReference type="Proteomes" id="UP000694569">
    <property type="component" value="Unplaced"/>
</dbReference>
<dbReference type="InterPro" id="IPR013106">
    <property type="entry name" value="Ig_V-set"/>
</dbReference>
<dbReference type="Pfam" id="PF07686">
    <property type="entry name" value="V-set"/>
    <property type="match status" value="1"/>
</dbReference>
<evidence type="ECO:0000313" key="5">
    <source>
        <dbReference type="Ensembl" id="ENSLLEP00000017345.1"/>
    </source>
</evidence>
<protein>
    <recommendedName>
        <fullName evidence="4">Ig-like domain-containing protein</fullName>
    </recommendedName>
</protein>
<evidence type="ECO:0000259" key="4">
    <source>
        <dbReference type="PROSITE" id="PS50835"/>
    </source>
</evidence>
<dbReference type="InterPro" id="IPR003597">
    <property type="entry name" value="Ig_C1-set"/>
</dbReference>
<reference evidence="5" key="2">
    <citation type="submission" date="2025-09" db="UniProtKB">
        <authorList>
            <consortium name="Ensembl"/>
        </authorList>
    </citation>
    <scope>IDENTIFICATION</scope>
</reference>